<proteinExistence type="predicted"/>
<evidence type="ECO:0000313" key="1">
    <source>
        <dbReference type="EMBL" id="KKL18570.1"/>
    </source>
</evidence>
<accession>A0A0F9BA91</accession>
<sequence length="64" mass="7348">MSDWATATAARIEMKHSLLKLYDKSLRDGFTRDEARAICEGGIMASVAPHMWPLMKLWLDQERP</sequence>
<organism evidence="1">
    <name type="scientific">marine sediment metagenome</name>
    <dbReference type="NCBI Taxonomy" id="412755"/>
    <lineage>
        <taxon>unclassified sequences</taxon>
        <taxon>metagenomes</taxon>
        <taxon>ecological metagenomes</taxon>
    </lineage>
</organism>
<reference evidence="1" key="1">
    <citation type="journal article" date="2015" name="Nature">
        <title>Complex archaea that bridge the gap between prokaryotes and eukaryotes.</title>
        <authorList>
            <person name="Spang A."/>
            <person name="Saw J.H."/>
            <person name="Jorgensen S.L."/>
            <person name="Zaremba-Niedzwiedzka K."/>
            <person name="Martijn J."/>
            <person name="Lind A.E."/>
            <person name="van Eijk R."/>
            <person name="Schleper C."/>
            <person name="Guy L."/>
            <person name="Ettema T.J."/>
        </authorList>
    </citation>
    <scope>NUCLEOTIDE SEQUENCE</scope>
</reference>
<dbReference type="AlphaFoldDB" id="A0A0F9BA91"/>
<comment type="caution">
    <text evidence="1">The sequence shown here is derived from an EMBL/GenBank/DDBJ whole genome shotgun (WGS) entry which is preliminary data.</text>
</comment>
<gene>
    <name evidence="1" type="ORF">LCGC14_2474190</name>
</gene>
<dbReference type="EMBL" id="LAZR01038817">
    <property type="protein sequence ID" value="KKL18570.1"/>
    <property type="molecule type" value="Genomic_DNA"/>
</dbReference>
<protein>
    <submittedName>
        <fullName evidence="1">Uncharacterized protein</fullName>
    </submittedName>
</protein>
<name>A0A0F9BA91_9ZZZZ</name>